<sequence>MVAAKTIDKNELITNKLITLIETGVKPWAKPWHTAQYQNFLTSHIYRGINPLLCQIDLILNNWEHPFFLSYQQAKAQGWFVKKGSKATWIRWGGVYAAEVEDPQTKETKKEYRNGCRWFSVFNIACLDDTKSDRKIAERLETFSPKKSEDFNAIPEVEAFINSLQLARHFGGPIACYIPSSDTIRMPKPSDFNSVEGFYSTYLHEIVHRTGHSSRCDRPLDNPKGSTGYAFEELIADLGSAFLCNHFGINYSLENHTSYLNSWLQVLSSDKTAFLKAAQKANEAFNYLIGETAVNESE</sequence>
<dbReference type="InterPro" id="IPR017113">
    <property type="entry name" value="Antirestriction_ArdC"/>
</dbReference>
<dbReference type="Pfam" id="PF18818">
    <property type="entry name" value="MPTase-PolyVal"/>
    <property type="match status" value="1"/>
</dbReference>
<dbReference type="InterPro" id="IPR013610">
    <property type="entry name" value="ArdC_N"/>
</dbReference>
<dbReference type="AlphaFoldDB" id="E0UMD6"/>
<organism evidence="3 4">
    <name type="scientific">Gloeothece verrucosa (strain PCC 7822)</name>
    <name type="common">Cyanothece sp. (strain PCC 7822)</name>
    <dbReference type="NCBI Taxonomy" id="497965"/>
    <lineage>
        <taxon>Bacteria</taxon>
        <taxon>Bacillati</taxon>
        <taxon>Cyanobacteriota</taxon>
        <taxon>Cyanophyceae</taxon>
        <taxon>Oscillatoriophycideae</taxon>
        <taxon>Chroococcales</taxon>
        <taxon>Aphanothecaceae</taxon>
        <taxon>Gloeothece</taxon>
        <taxon>Gloeothece verrucosa</taxon>
    </lineage>
</organism>
<dbReference type="RefSeq" id="WP_013334864.1">
    <property type="nucleotide sequence ID" value="NC_014534.1"/>
</dbReference>
<evidence type="ECO:0008006" key="5">
    <source>
        <dbReference type="Google" id="ProtNLM"/>
    </source>
</evidence>
<dbReference type="InterPro" id="IPR041459">
    <property type="entry name" value="MPTase-PolyVal"/>
</dbReference>
<dbReference type="GO" id="GO:0003697">
    <property type="term" value="F:single-stranded DNA binding"/>
    <property type="evidence" value="ECO:0007669"/>
    <property type="project" value="InterPro"/>
</dbReference>
<dbReference type="Proteomes" id="UP000008206">
    <property type="component" value="Plasmid Cy782202"/>
</dbReference>
<dbReference type="PIRSF" id="PIRSF037112">
    <property type="entry name" value="Antirestriction_ArdC"/>
    <property type="match status" value="1"/>
</dbReference>
<evidence type="ECO:0000259" key="2">
    <source>
        <dbReference type="Pfam" id="PF18818"/>
    </source>
</evidence>
<dbReference type="HOGENOM" id="CLU_041111_0_0_3"/>
<dbReference type="Pfam" id="PF08401">
    <property type="entry name" value="ArdcN"/>
    <property type="match status" value="1"/>
</dbReference>
<keyword evidence="3" id="KW-0614">Plasmid</keyword>
<dbReference type="OrthoDB" id="9792687at2"/>
<geneLocation type="plasmid" evidence="3 4">
    <name>Cy782202</name>
</geneLocation>
<feature type="domain" description="Polyvalent protein metallopeptidase" evidence="2">
    <location>
        <begin position="156"/>
        <end position="279"/>
    </location>
</feature>
<keyword evidence="4" id="KW-1185">Reference proteome</keyword>
<dbReference type="EMBL" id="CP002200">
    <property type="protein sequence ID" value="ADN18116.1"/>
    <property type="molecule type" value="Genomic_DNA"/>
</dbReference>
<protein>
    <recommendedName>
        <fullName evidence="5">Antirestriction protein</fullName>
    </recommendedName>
</protein>
<accession>E0UMD6</accession>
<gene>
    <name evidence="3" type="ordered locus">Cyan7822_6321</name>
</gene>
<proteinExistence type="predicted"/>
<dbReference type="KEGG" id="cyj:Cyan7822_6321"/>
<evidence type="ECO:0000313" key="3">
    <source>
        <dbReference type="EMBL" id="ADN18116.1"/>
    </source>
</evidence>
<evidence type="ECO:0000259" key="1">
    <source>
        <dbReference type="Pfam" id="PF08401"/>
    </source>
</evidence>
<reference evidence="4" key="1">
    <citation type="journal article" date="2011" name="MBio">
        <title>Novel metabolic attributes of the genus Cyanothece, comprising a group of unicellular nitrogen-fixing Cyanobacteria.</title>
        <authorList>
            <person name="Bandyopadhyay A."/>
            <person name="Elvitigala T."/>
            <person name="Welsh E."/>
            <person name="Stockel J."/>
            <person name="Liberton M."/>
            <person name="Min H."/>
            <person name="Sherman L.A."/>
            <person name="Pakrasi H.B."/>
        </authorList>
    </citation>
    <scope>NUCLEOTIDE SEQUENCE [LARGE SCALE GENOMIC DNA]</scope>
    <source>
        <strain evidence="4">PCC 7822</strain>
        <plasmid evidence="4">Cy782202</plasmid>
    </source>
</reference>
<name>E0UMD6_GLOV7</name>
<feature type="domain" description="N-terminal" evidence="1">
    <location>
        <begin position="11"/>
        <end position="122"/>
    </location>
</feature>
<evidence type="ECO:0000313" key="4">
    <source>
        <dbReference type="Proteomes" id="UP000008206"/>
    </source>
</evidence>